<dbReference type="KEGG" id="kst:KSMBR1_3319"/>
<feature type="domain" description="HTH tetR-type" evidence="3">
    <location>
        <begin position="8"/>
        <end position="68"/>
    </location>
</feature>
<dbReference type="SUPFAM" id="SSF46689">
    <property type="entry name" value="Homeodomain-like"/>
    <property type="match status" value="1"/>
</dbReference>
<dbReference type="EMBL" id="CT573071">
    <property type="protein sequence ID" value="CAJ73082.1"/>
    <property type="molecule type" value="Genomic_DNA"/>
</dbReference>
<evidence type="ECO:0000313" key="7">
    <source>
        <dbReference type="Proteomes" id="UP000221734"/>
    </source>
</evidence>
<dbReference type="PRINTS" id="PR00455">
    <property type="entry name" value="HTHTETR"/>
</dbReference>
<dbReference type="Pfam" id="PF08359">
    <property type="entry name" value="TetR_C_4"/>
    <property type="match status" value="1"/>
</dbReference>
<dbReference type="Pfam" id="PF00440">
    <property type="entry name" value="TetR_N"/>
    <property type="match status" value="1"/>
</dbReference>
<dbReference type="InterPro" id="IPR036271">
    <property type="entry name" value="Tet_transcr_reg_TetR-rel_C_sf"/>
</dbReference>
<keyword evidence="7" id="KW-1185">Reference proteome</keyword>
<name>Q1Q681_KUEST</name>
<evidence type="ECO:0000256" key="2">
    <source>
        <dbReference type="PROSITE-ProRule" id="PRU00335"/>
    </source>
</evidence>
<dbReference type="SUPFAM" id="SSF48498">
    <property type="entry name" value="Tetracyclin repressor-like, C-terminal domain"/>
    <property type="match status" value="1"/>
</dbReference>
<dbReference type="Proteomes" id="UP000501926">
    <property type="component" value="Chromosome"/>
</dbReference>
<keyword evidence="1 2" id="KW-0238">DNA-binding</keyword>
<dbReference type="InterPro" id="IPR001647">
    <property type="entry name" value="HTH_TetR"/>
</dbReference>
<dbReference type="Gene3D" id="1.10.357.10">
    <property type="entry name" value="Tetracycline Repressor, domain 2"/>
    <property type="match status" value="1"/>
</dbReference>
<dbReference type="Proteomes" id="UP000221734">
    <property type="component" value="Chromosome Kuenenia_stuttgartiensis_MBR1"/>
</dbReference>
<dbReference type="InterPro" id="IPR009057">
    <property type="entry name" value="Homeodomain-like_sf"/>
</dbReference>
<evidence type="ECO:0000313" key="5">
    <source>
        <dbReference type="EMBL" id="QII13117.1"/>
    </source>
</evidence>
<evidence type="ECO:0000313" key="8">
    <source>
        <dbReference type="Proteomes" id="UP000501926"/>
    </source>
</evidence>
<dbReference type="OrthoDB" id="268339at2"/>
<protein>
    <submittedName>
        <fullName evidence="5">Nucleoid occlusion factor SlmA</fullName>
    </submittedName>
</protein>
<dbReference type="InterPro" id="IPR013570">
    <property type="entry name" value="Tscrpt_reg_YsiA_C"/>
</dbReference>
<reference evidence="6" key="4">
    <citation type="submission" date="2017-10" db="EMBL/GenBank/DDBJ databases">
        <authorList>
            <person name="Banno H."/>
            <person name="Chua N.-H."/>
        </authorList>
    </citation>
    <scope>NUCLEOTIDE SEQUENCE [LARGE SCALE GENOMIC DNA]</scope>
    <source>
        <strain evidence="6">Kuenenia_mbr1_ru-nijmegen</strain>
    </source>
</reference>
<dbReference type="EMBL" id="CP049055">
    <property type="protein sequence ID" value="QII13117.1"/>
    <property type="molecule type" value="Genomic_DNA"/>
</dbReference>
<feature type="DNA-binding region" description="H-T-H motif" evidence="2">
    <location>
        <begin position="31"/>
        <end position="50"/>
    </location>
</feature>
<gene>
    <name evidence="5" type="primary">slmA</name>
    <name evidence="5" type="ORF">KsCSTR_37380</name>
    <name evidence="6" type="ORF">KSMBR1_3319</name>
    <name evidence="4" type="ORF">kuste2337</name>
</gene>
<reference evidence="4" key="2">
    <citation type="submission" date="2006-01" db="EMBL/GenBank/DDBJ databases">
        <authorList>
            <person name="Genoscope"/>
        </authorList>
    </citation>
    <scope>NUCLEOTIDE SEQUENCE</scope>
</reference>
<sequence>MQVRKSTKIRRQQIVDIIRAIISSKGIEHVTISEIAGEMGTTKGAIYRHFKSKRDILRLLIDNVEEALMDTVDNAMTDENPIQNLNNILLAQLTLAKNRRKTSFVVIMGAMQFSDPIIRKKILALIQKYLRKIEKLLLSGVKLGLIKKDINPRISAMAFMGLIQSTVSVWSYKDFNFVPKKMHKQLWNIYQHGLGL</sequence>
<dbReference type="EMBL" id="LT934425">
    <property type="protein sequence ID" value="SOH05796.1"/>
    <property type="molecule type" value="Genomic_DNA"/>
</dbReference>
<proteinExistence type="predicted"/>
<organism evidence="4">
    <name type="scientific">Kuenenia stuttgartiensis</name>
    <dbReference type="NCBI Taxonomy" id="174633"/>
    <lineage>
        <taxon>Bacteria</taxon>
        <taxon>Pseudomonadati</taxon>
        <taxon>Planctomycetota</taxon>
        <taxon>Candidatus Brocadiia</taxon>
        <taxon>Candidatus Brocadiales</taxon>
        <taxon>Candidatus Brocadiaceae</taxon>
        <taxon>Candidatus Kuenenia</taxon>
    </lineage>
</organism>
<accession>Q1Q681</accession>
<dbReference type="PANTHER" id="PTHR43479:SF11">
    <property type="entry name" value="ACREF_ENVCD OPERON REPRESSOR-RELATED"/>
    <property type="match status" value="1"/>
</dbReference>
<evidence type="ECO:0000256" key="1">
    <source>
        <dbReference type="ARBA" id="ARBA00023125"/>
    </source>
</evidence>
<reference evidence="5 8" key="5">
    <citation type="submission" date="2020-02" db="EMBL/GenBank/DDBJ databases">
        <title>Newly sequenced genome of strain CSTR1 showed variability in Candidatus Kuenenia stuttgartiensis genomes.</title>
        <authorList>
            <person name="Ding C."/>
            <person name="Adrian L."/>
        </authorList>
    </citation>
    <scope>NUCLEOTIDE SEQUENCE [LARGE SCALE GENOMIC DNA]</scope>
    <source>
        <strain evidence="5 8">CSTR1</strain>
    </source>
</reference>
<evidence type="ECO:0000313" key="6">
    <source>
        <dbReference type="EMBL" id="SOH05796.1"/>
    </source>
</evidence>
<dbReference type="PANTHER" id="PTHR43479">
    <property type="entry name" value="ACREF/ENVCD OPERON REPRESSOR-RELATED"/>
    <property type="match status" value="1"/>
</dbReference>
<dbReference type="GO" id="GO:0003677">
    <property type="term" value="F:DNA binding"/>
    <property type="evidence" value="ECO:0007669"/>
    <property type="project" value="UniProtKB-UniRule"/>
</dbReference>
<dbReference type="InterPro" id="IPR050624">
    <property type="entry name" value="HTH-type_Tx_Regulator"/>
</dbReference>
<dbReference type="AlphaFoldDB" id="Q1Q681"/>
<dbReference type="RefSeq" id="WP_099326330.1">
    <property type="nucleotide sequence ID" value="NZ_CP049055.1"/>
</dbReference>
<evidence type="ECO:0000259" key="3">
    <source>
        <dbReference type="PROSITE" id="PS50977"/>
    </source>
</evidence>
<evidence type="ECO:0000313" key="4">
    <source>
        <dbReference type="EMBL" id="CAJ73082.1"/>
    </source>
</evidence>
<reference evidence="7" key="3">
    <citation type="submission" date="2017-10" db="EMBL/GenBank/DDBJ databases">
        <authorList>
            <person name="Frank J."/>
        </authorList>
    </citation>
    <scope>NUCLEOTIDE SEQUENCE [LARGE SCALE GENOMIC DNA]</scope>
</reference>
<reference evidence="4" key="1">
    <citation type="journal article" date="2006" name="Nature">
        <title>Deciphering the evolution and metabolism of an anammox bacterium from a community genome.</title>
        <authorList>
            <person name="Strous M."/>
            <person name="Pelletier E."/>
            <person name="Mangenot S."/>
            <person name="Rattei T."/>
            <person name="Lehner A."/>
            <person name="Taylor M.W."/>
            <person name="Horn M."/>
            <person name="Daims H."/>
            <person name="Bartol-Mavel D."/>
            <person name="Wincker P."/>
            <person name="Barbe V."/>
            <person name="Fonknechten N."/>
            <person name="Vallenet D."/>
            <person name="Segurens B."/>
            <person name="Schenowitz-Truong C."/>
            <person name="Medigue C."/>
            <person name="Collingro A."/>
            <person name="Snel B."/>
            <person name="Dutilh B.E."/>
            <person name="OpDenCamp H.J.M."/>
            <person name="vanDerDrift C."/>
            <person name="Cirpus I."/>
            <person name="vanDePas-Schoonen K.T."/>
            <person name="Harhangi H.R."/>
            <person name="vanNiftrik L."/>
            <person name="Schmid M."/>
            <person name="Keltjens J."/>
            <person name="vanDeVossenberg J."/>
            <person name="Kartal B."/>
            <person name="Meier H."/>
            <person name="Frishman D."/>
            <person name="Huynen M.A."/>
            <person name="Mewes H."/>
            <person name="Weissenbach J."/>
            <person name="Jetten M.S.M."/>
            <person name="Wagner M."/>
            <person name="LePaslier D."/>
        </authorList>
    </citation>
    <scope>NUCLEOTIDE SEQUENCE</scope>
</reference>
<dbReference type="PROSITE" id="PS50977">
    <property type="entry name" value="HTH_TETR_2"/>
    <property type="match status" value="1"/>
</dbReference>